<dbReference type="InterPro" id="IPR032710">
    <property type="entry name" value="NTF2-like_dom_sf"/>
</dbReference>
<dbReference type="AlphaFoldDB" id="A0A1G9TNB9"/>
<dbReference type="RefSeq" id="WP_090232145.1">
    <property type="nucleotide sequence ID" value="NZ_FNHW01000001.1"/>
</dbReference>
<proteinExistence type="predicted"/>
<evidence type="ECO:0000313" key="3">
    <source>
        <dbReference type="EMBL" id="SDM49247.1"/>
    </source>
</evidence>
<evidence type="ECO:0000259" key="2">
    <source>
        <dbReference type="Pfam" id="PF14534"/>
    </source>
</evidence>
<evidence type="ECO:0000256" key="1">
    <source>
        <dbReference type="SAM" id="MobiDB-lite"/>
    </source>
</evidence>
<feature type="region of interest" description="Disordered" evidence="1">
    <location>
        <begin position="1"/>
        <end position="24"/>
    </location>
</feature>
<dbReference type="OrthoDB" id="121974at2"/>
<accession>A0A1G9TNB9</accession>
<reference evidence="4" key="1">
    <citation type="submission" date="2016-10" db="EMBL/GenBank/DDBJ databases">
        <authorList>
            <person name="Varghese N."/>
            <person name="Submissions S."/>
        </authorList>
    </citation>
    <scope>NUCLEOTIDE SEQUENCE [LARGE SCALE GENOMIC DNA]</scope>
    <source>
        <strain evidence="4">CGMCC 1.6854</strain>
    </source>
</reference>
<sequence>MEDAMKEQMRELEESHLRPDVRTTTEKLDEQLADDFLEFGSSGYPIRKEDCMTGDLDVDDLSLLNFEVRMLASDIVLTTYIIRNRTKDRNTLRSSIWKHMDGRWQLYFHQGTVTPLDLSDSTTHSHLRP</sequence>
<evidence type="ECO:0000313" key="4">
    <source>
        <dbReference type="Proteomes" id="UP000199544"/>
    </source>
</evidence>
<dbReference type="InterPro" id="IPR027843">
    <property type="entry name" value="DUF4440"/>
</dbReference>
<dbReference type="Pfam" id="PF14534">
    <property type="entry name" value="DUF4440"/>
    <property type="match status" value="1"/>
</dbReference>
<protein>
    <recommendedName>
        <fullName evidence="2">DUF4440 domain-containing protein</fullName>
    </recommendedName>
</protein>
<dbReference type="SUPFAM" id="SSF54427">
    <property type="entry name" value="NTF2-like"/>
    <property type="match status" value="1"/>
</dbReference>
<organism evidence="3 4">
    <name type="scientific">Fictibacillus solisalsi</name>
    <dbReference type="NCBI Taxonomy" id="459525"/>
    <lineage>
        <taxon>Bacteria</taxon>
        <taxon>Bacillati</taxon>
        <taxon>Bacillota</taxon>
        <taxon>Bacilli</taxon>
        <taxon>Bacillales</taxon>
        <taxon>Fictibacillaceae</taxon>
        <taxon>Fictibacillus</taxon>
    </lineage>
</organism>
<gene>
    <name evidence="3" type="ORF">SAMN04488137_0397</name>
</gene>
<keyword evidence="4" id="KW-1185">Reference proteome</keyword>
<dbReference type="STRING" id="459525.SAMN04488137_0397"/>
<feature type="domain" description="DUF4440" evidence="2">
    <location>
        <begin position="10"/>
        <end position="106"/>
    </location>
</feature>
<name>A0A1G9TNB9_9BACL</name>
<dbReference type="Proteomes" id="UP000199544">
    <property type="component" value="Unassembled WGS sequence"/>
</dbReference>
<dbReference type="EMBL" id="FNHW01000001">
    <property type="protein sequence ID" value="SDM49247.1"/>
    <property type="molecule type" value="Genomic_DNA"/>
</dbReference>
<dbReference type="Gene3D" id="3.10.450.50">
    <property type="match status" value="1"/>
</dbReference>